<dbReference type="InterPro" id="IPR011765">
    <property type="entry name" value="Pept_M16_N"/>
</dbReference>
<dbReference type="Proteomes" id="UP001183794">
    <property type="component" value="Unassembled WGS sequence"/>
</dbReference>
<dbReference type="InterPro" id="IPR050361">
    <property type="entry name" value="MPP/UQCRC_Complex"/>
</dbReference>
<organism evidence="3 4">
    <name type="scientific">Enteractinococcus fodinae</name>
    <dbReference type="NCBI Taxonomy" id="684663"/>
    <lineage>
        <taxon>Bacteria</taxon>
        <taxon>Bacillati</taxon>
        <taxon>Actinomycetota</taxon>
        <taxon>Actinomycetes</taxon>
        <taxon>Micrococcales</taxon>
        <taxon>Micrococcaceae</taxon>
    </lineage>
</organism>
<dbReference type="EMBL" id="JAVDYJ010000001">
    <property type="protein sequence ID" value="MDR7346123.1"/>
    <property type="molecule type" value="Genomic_DNA"/>
</dbReference>
<comment type="caution">
    <text evidence="3">The sequence shown here is derived from an EMBL/GenBank/DDBJ whole genome shotgun (WGS) entry which is preliminary data.</text>
</comment>
<dbReference type="Gene3D" id="3.30.830.10">
    <property type="entry name" value="Metalloenzyme, LuxS/M16 peptidase-like"/>
    <property type="match status" value="1"/>
</dbReference>
<sequence length="420" mass="44908">MPASVSLTGHDIRGLHAASTTLSNGARVLAIHAPQAKTSTVALSLRAGMRDERRTEHNGIVRLIEHMVYQDSQTIQGLTRQGDVARAGSVLGGNTHMDYTEFFETGSTPDLGTVAARLVDQVFFPAFRAEQLAQQIEAVAIERRQRLAAAPGNVLLWPHLTEAYWYDHANGHDGSGDIDLTDRVTPELLASMHRQLYHPAGAVMVALSPLPAPEALHQLSEAFSSIAPSDGPSSPAPVGLPITQHLDAGPLGTGSASRCLAATRAATTRAVTPQVLGDLLVAEALGTLEGLDASAGVFGLGERTHDDLFVLIDDTPCAVDPVDRIRAVTTAKDSLVRHAICRAVHRAEQLVVDDARLARTVARDVLLRDIPEHSAQLVSALVELLDRPALARHLMAEASQRLTSQAFASMTVRYEPEGAR</sequence>
<dbReference type="InterPro" id="IPR011249">
    <property type="entry name" value="Metalloenz_LuxS/M16"/>
</dbReference>
<name>A0ABU2AXQ4_9MICC</name>
<evidence type="ECO:0000313" key="3">
    <source>
        <dbReference type="EMBL" id="MDR7346123.1"/>
    </source>
</evidence>
<proteinExistence type="inferred from homology"/>
<feature type="domain" description="Peptidase M16 N-terminal" evidence="2">
    <location>
        <begin position="27"/>
        <end position="166"/>
    </location>
</feature>
<dbReference type="PANTHER" id="PTHR11851">
    <property type="entry name" value="METALLOPROTEASE"/>
    <property type="match status" value="1"/>
</dbReference>
<dbReference type="RefSeq" id="WP_310170648.1">
    <property type="nucleotide sequence ID" value="NZ_BAABHE010000002.1"/>
</dbReference>
<evidence type="ECO:0000256" key="1">
    <source>
        <dbReference type="ARBA" id="ARBA00007261"/>
    </source>
</evidence>
<evidence type="ECO:0000313" key="4">
    <source>
        <dbReference type="Proteomes" id="UP001183794"/>
    </source>
</evidence>
<dbReference type="PANTHER" id="PTHR11851:SF49">
    <property type="entry name" value="MITOCHONDRIAL-PROCESSING PEPTIDASE SUBUNIT ALPHA"/>
    <property type="match status" value="1"/>
</dbReference>
<reference evidence="3 4" key="1">
    <citation type="submission" date="2023-07" db="EMBL/GenBank/DDBJ databases">
        <title>Sequencing the genomes of 1000 actinobacteria strains.</title>
        <authorList>
            <person name="Klenk H.-P."/>
        </authorList>
    </citation>
    <scope>NUCLEOTIDE SEQUENCE [LARGE SCALE GENOMIC DNA]</scope>
    <source>
        <strain evidence="3 4">DSM 22966</strain>
    </source>
</reference>
<dbReference type="SUPFAM" id="SSF63411">
    <property type="entry name" value="LuxS/MPP-like metallohydrolase"/>
    <property type="match status" value="1"/>
</dbReference>
<gene>
    <name evidence="3" type="ORF">J2S62_000380</name>
</gene>
<comment type="similarity">
    <text evidence="1">Belongs to the peptidase M16 family.</text>
</comment>
<protein>
    <recommendedName>
        <fullName evidence="2">Peptidase M16 N-terminal domain-containing protein</fullName>
    </recommendedName>
</protein>
<accession>A0ABU2AXQ4</accession>
<evidence type="ECO:0000259" key="2">
    <source>
        <dbReference type="Pfam" id="PF00675"/>
    </source>
</evidence>
<keyword evidence="4" id="KW-1185">Reference proteome</keyword>
<dbReference type="Pfam" id="PF00675">
    <property type="entry name" value="Peptidase_M16"/>
    <property type="match status" value="1"/>
</dbReference>